<dbReference type="Pfam" id="PF14580">
    <property type="entry name" value="LRR_9"/>
    <property type="match status" value="1"/>
</dbReference>
<organism evidence="3 4">
    <name type="scientific">Ectocarpus siliculosus</name>
    <name type="common">Brown alga</name>
    <name type="synonym">Conferva siliculosa</name>
    <dbReference type="NCBI Taxonomy" id="2880"/>
    <lineage>
        <taxon>Eukaryota</taxon>
        <taxon>Sar</taxon>
        <taxon>Stramenopiles</taxon>
        <taxon>Ochrophyta</taxon>
        <taxon>PX clade</taxon>
        <taxon>Phaeophyceae</taxon>
        <taxon>Ectocarpales</taxon>
        <taxon>Ectocarpaceae</taxon>
        <taxon>Ectocarpus</taxon>
    </lineage>
</organism>
<protein>
    <submittedName>
        <fullName evidence="3">Hypothetical leucine rich repeat protein</fullName>
    </submittedName>
</protein>
<dbReference type="InterPro" id="IPR032675">
    <property type="entry name" value="LRR_dom_sf"/>
</dbReference>
<dbReference type="PROSITE" id="PS51450">
    <property type="entry name" value="LRR"/>
    <property type="match status" value="2"/>
</dbReference>
<evidence type="ECO:0000313" key="4">
    <source>
        <dbReference type="Proteomes" id="UP000002630"/>
    </source>
</evidence>
<reference evidence="3 4" key="1">
    <citation type="journal article" date="2010" name="Nature">
        <title>The Ectocarpus genome and the independent evolution of multicellularity in brown algae.</title>
        <authorList>
            <person name="Cock J.M."/>
            <person name="Sterck L."/>
            <person name="Rouze P."/>
            <person name="Scornet D."/>
            <person name="Allen A.E."/>
            <person name="Amoutzias G."/>
            <person name="Anthouard V."/>
            <person name="Artiguenave F."/>
            <person name="Aury J.M."/>
            <person name="Badger J.H."/>
            <person name="Beszteri B."/>
            <person name="Billiau K."/>
            <person name="Bonnet E."/>
            <person name="Bothwell J.H."/>
            <person name="Bowler C."/>
            <person name="Boyen C."/>
            <person name="Brownlee C."/>
            <person name="Carrano C.J."/>
            <person name="Charrier B."/>
            <person name="Cho G.Y."/>
            <person name="Coelho S.M."/>
            <person name="Collen J."/>
            <person name="Corre E."/>
            <person name="Da Silva C."/>
            <person name="Delage L."/>
            <person name="Delaroque N."/>
            <person name="Dittami S.M."/>
            <person name="Doulbeau S."/>
            <person name="Elias M."/>
            <person name="Farnham G."/>
            <person name="Gachon C.M."/>
            <person name="Gschloessl B."/>
            <person name="Heesch S."/>
            <person name="Jabbari K."/>
            <person name="Jubin C."/>
            <person name="Kawai H."/>
            <person name="Kimura K."/>
            <person name="Kloareg B."/>
            <person name="Kupper F.C."/>
            <person name="Lang D."/>
            <person name="Le Bail A."/>
            <person name="Leblanc C."/>
            <person name="Lerouge P."/>
            <person name="Lohr M."/>
            <person name="Lopez P.J."/>
            <person name="Martens C."/>
            <person name="Maumus F."/>
            <person name="Michel G."/>
            <person name="Miranda-Saavedra D."/>
            <person name="Morales J."/>
            <person name="Moreau H."/>
            <person name="Motomura T."/>
            <person name="Nagasato C."/>
            <person name="Napoli C.A."/>
            <person name="Nelson D.R."/>
            <person name="Nyvall-Collen P."/>
            <person name="Peters A.F."/>
            <person name="Pommier C."/>
            <person name="Potin P."/>
            <person name="Poulain J."/>
            <person name="Quesneville H."/>
            <person name="Read B."/>
            <person name="Rensing S.A."/>
            <person name="Ritter A."/>
            <person name="Rousvoal S."/>
            <person name="Samanta M."/>
            <person name="Samson G."/>
            <person name="Schroeder D.C."/>
            <person name="Segurens B."/>
            <person name="Strittmatter M."/>
            <person name="Tonon T."/>
            <person name="Tregear J.W."/>
            <person name="Valentin K."/>
            <person name="von Dassow P."/>
            <person name="Yamagishi T."/>
            <person name="Van de Peer Y."/>
            <person name="Wincker P."/>
        </authorList>
    </citation>
    <scope>NUCLEOTIDE SEQUENCE [LARGE SCALE GENOMIC DNA]</scope>
    <source>
        <strain evidence="4">Ec32 / CCAP1310/4</strain>
    </source>
</reference>
<dbReference type="PANTHER" id="PTHR15454:SF56">
    <property type="entry name" value="PROTEIN PHOSPHATASE 1 REGULATORY SUBUNIT 7-RELATED"/>
    <property type="match status" value="1"/>
</dbReference>
<dbReference type="InParanoid" id="D7G481"/>
<dbReference type="SUPFAM" id="SSF52058">
    <property type="entry name" value="L domain-like"/>
    <property type="match status" value="1"/>
</dbReference>
<evidence type="ECO:0000256" key="1">
    <source>
        <dbReference type="ARBA" id="ARBA00022614"/>
    </source>
</evidence>
<keyword evidence="2" id="KW-0677">Repeat</keyword>
<dbReference type="PANTHER" id="PTHR15454">
    <property type="entry name" value="NISCHARIN RELATED"/>
    <property type="match status" value="1"/>
</dbReference>
<dbReference type="GO" id="GO:0005737">
    <property type="term" value="C:cytoplasm"/>
    <property type="evidence" value="ECO:0007669"/>
    <property type="project" value="TreeGrafter"/>
</dbReference>
<evidence type="ECO:0000313" key="3">
    <source>
        <dbReference type="EMBL" id="CBJ27096.1"/>
    </source>
</evidence>
<proteinExistence type="predicted"/>
<dbReference type="Gene3D" id="3.80.10.10">
    <property type="entry name" value="Ribonuclease Inhibitor"/>
    <property type="match status" value="1"/>
</dbReference>
<dbReference type="EMBL" id="FN649740">
    <property type="protein sequence ID" value="CBJ27096.1"/>
    <property type="molecule type" value="Genomic_DNA"/>
</dbReference>
<dbReference type="Proteomes" id="UP000002630">
    <property type="component" value="Linkage Group LG15"/>
</dbReference>
<dbReference type="InterPro" id="IPR001611">
    <property type="entry name" value="Leu-rich_rpt"/>
</dbReference>
<dbReference type="OrthoDB" id="676979at2759"/>
<keyword evidence="4" id="KW-1185">Reference proteome</keyword>
<keyword evidence="1" id="KW-0433">Leucine-rich repeat</keyword>
<dbReference type="EMBL" id="FN648763">
    <property type="protein sequence ID" value="CBJ27096.1"/>
    <property type="molecule type" value="Genomic_DNA"/>
</dbReference>
<accession>D7G481</accession>
<evidence type="ECO:0000256" key="2">
    <source>
        <dbReference type="ARBA" id="ARBA00022737"/>
    </source>
</evidence>
<dbReference type="AlphaFoldDB" id="D7G481"/>
<gene>
    <name evidence="3" type="ORF">Esi_0055_0047</name>
</gene>
<dbReference type="STRING" id="2880.D7G481"/>
<name>D7G481_ECTSI</name>
<sequence length="231" mass="25327">MCDPLLWSLTFRQCQLESLLPVAGLLHHLDGLIGLGIHGIDGLTLAGVERVLADARCLCTLTIRHCRLARLPRLQSGSIEVLDISNNAIESAAGLETLFRLKELNLAGNRIRTLSGLRPLVPLGTGRLRELNLDSNPVQNTPRYRESVLAVFPSIQLLDGIAKSQKWRMRTATKTNTVGEEGHDRRACSTPPRVRNAFSEGYFSDGATWNSRRAGLAEYSTCGSETHTSQG</sequence>